<proteinExistence type="predicted"/>
<organism evidence="1 2">
    <name type="scientific">Acidiphilium cryptum (strain JF-5)</name>
    <dbReference type="NCBI Taxonomy" id="349163"/>
    <lineage>
        <taxon>Bacteria</taxon>
        <taxon>Pseudomonadati</taxon>
        <taxon>Pseudomonadota</taxon>
        <taxon>Alphaproteobacteria</taxon>
        <taxon>Acetobacterales</taxon>
        <taxon>Acidocellaceae</taxon>
        <taxon>Acidiphilium</taxon>
    </lineage>
</organism>
<dbReference type="KEGG" id="acr:Acry_1465"/>
<dbReference type="HOGENOM" id="CLU_882459_0_0_5"/>
<dbReference type="STRING" id="349163.Acry_1465"/>
<evidence type="ECO:0000313" key="1">
    <source>
        <dbReference type="EMBL" id="ABQ30673.1"/>
    </source>
</evidence>
<evidence type="ECO:0000313" key="2">
    <source>
        <dbReference type="Proteomes" id="UP000000245"/>
    </source>
</evidence>
<gene>
    <name evidence="1" type="ordered locus">Acry_1465</name>
</gene>
<sequence length="334" mass="35344">MAMAASLRQSYSLLSPVVAAHADWSVNADKRWMSVARRDDGLWKIGMPEKVGDATTLAARLLDRAAGAAVVLGVDFPLGLPRAYSKIAGIADFTVWLAGLDPADGVFRPCATLDEVSLARPFYPLKSIVGAGQMARLAAALGLNDAAALRRAVDCRTARRPAGAPLFWTMGANQCGKAALSGWRDCLLPAFTRNVPLRLWPFAGTLPDLLAPGCVAIAETYPAEAMVQTGLKLVGSKRRRQDRSALSPALRAHFAACRHTPARDLVALIEDGFGARPEGEDAFDSLLGVLGLIRVIDGAPDGTEAGLPGNEPVIRATEGWVLGQVDPPQPPVRA</sequence>
<name>A5FYJ1_ACICJ</name>
<dbReference type="AlphaFoldDB" id="A5FYJ1"/>
<reference evidence="1 2" key="1">
    <citation type="submission" date="2007-05" db="EMBL/GenBank/DDBJ databases">
        <title>Complete sequence of chromosome of Acidiphilium cryptum JF-5.</title>
        <authorList>
            <consortium name="US DOE Joint Genome Institute"/>
            <person name="Copeland A."/>
            <person name="Lucas S."/>
            <person name="Lapidus A."/>
            <person name="Barry K."/>
            <person name="Detter J.C."/>
            <person name="Glavina del Rio T."/>
            <person name="Hammon N."/>
            <person name="Israni S."/>
            <person name="Dalin E."/>
            <person name="Tice H."/>
            <person name="Pitluck S."/>
            <person name="Sims D."/>
            <person name="Brettin T."/>
            <person name="Bruce D."/>
            <person name="Han C."/>
            <person name="Schmutz J."/>
            <person name="Larimer F."/>
            <person name="Land M."/>
            <person name="Hauser L."/>
            <person name="Kyrpides N."/>
            <person name="Kim E."/>
            <person name="Magnuson T."/>
            <person name="Richardson P."/>
        </authorList>
    </citation>
    <scope>NUCLEOTIDE SEQUENCE [LARGE SCALE GENOMIC DNA]</scope>
    <source>
        <strain evidence="1 2">JF-5</strain>
    </source>
</reference>
<dbReference type="Proteomes" id="UP000000245">
    <property type="component" value="Chromosome"/>
</dbReference>
<keyword evidence="2" id="KW-1185">Reference proteome</keyword>
<evidence type="ECO:0008006" key="3">
    <source>
        <dbReference type="Google" id="ProtNLM"/>
    </source>
</evidence>
<accession>A5FYJ1</accession>
<protein>
    <recommendedName>
        <fullName evidence="3">DUF429 domain-containing protein</fullName>
    </recommendedName>
</protein>
<dbReference type="eggNOG" id="COG2226">
    <property type="taxonomic scope" value="Bacteria"/>
</dbReference>
<dbReference type="EMBL" id="CP000697">
    <property type="protein sequence ID" value="ABQ30673.1"/>
    <property type="molecule type" value="Genomic_DNA"/>
</dbReference>